<dbReference type="EMBL" id="SNYK01000007">
    <property type="protein sequence ID" value="TDQ37602.1"/>
    <property type="molecule type" value="Genomic_DNA"/>
</dbReference>
<sequence length="97" mass="11433">MKIKILNSANDDLKTAFQFYEKQQAGLGKYFLSSLQADIDSLHFFSGIHPIYAEKFYRLLARRFPYAVYYQVENELVSVYAVLDCRRSPENNQKRLK</sequence>
<dbReference type="Gene3D" id="3.30.2310.20">
    <property type="entry name" value="RelE-like"/>
    <property type="match status" value="1"/>
</dbReference>
<accession>A0A4R6TXT1</accession>
<evidence type="ECO:0000313" key="2">
    <source>
        <dbReference type="EMBL" id="TDQ37602.1"/>
    </source>
</evidence>
<dbReference type="Pfam" id="PF05016">
    <property type="entry name" value="ParE_toxin"/>
    <property type="match status" value="1"/>
</dbReference>
<dbReference type="OrthoDB" id="9809155at2"/>
<evidence type="ECO:0000256" key="1">
    <source>
        <dbReference type="ARBA" id="ARBA00022649"/>
    </source>
</evidence>
<protein>
    <submittedName>
        <fullName evidence="2">ParE-like toxin of type II ParDE toxin-antitoxin system</fullName>
    </submittedName>
</protein>
<reference evidence="2 3" key="1">
    <citation type="submission" date="2019-03" db="EMBL/GenBank/DDBJ databases">
        <title>Genomic Encyclopedia of Type Strains, Phase IV (KMG-IV): sequencing the most valuable type-strain genomes for metagenomic binning, comparative biology and taxonomic classification.</title>
        <authorList>
            <person name="Goeker M."/>
        </authorList>
    </citation>
    <scope>NUCLEOTIDE SEQUENCE [LARGE SCALE GENOMIC DNA]</scope>
    <source>
        <strain evidence="2 3">DSM 28679</strain>
    </source>
</reference>
<dbReference type="Proteomes" id="UP000294575">
    <property type="component" value="Unassembled WGS sequence"/>
</dbReference>
<dbReference type="InterPro" id="IPR035093">
    <property type="entry name" value="RelE/ParE_toxin_dom_sf"/>
</dbReference>
<gene>
    <name evidence="2" type="ORF">DFQ45_107109</name>
</gene>
<evidence type="ECO:0000313" key="3">
    <source>
        <dbReference type="Proteomes" id="UP000294575"/>
    </source>
</evidence>
<keyword evidence="1" id="KW-1277">Toxin-antitoxin system</keyword>
<dbReference type="InterPro" id="IPR007712">
    <property type="entry name" value="RelE/ParE_toxin"/>
</dbReference>
<name>A0A4R6TXT1_9GAMM</name>
<organism evidence="2 3">
    <name type="scientific">Thiopseudomonas denitrificans</name>
    <dbReference type="NCBI Taxonomy" id="1501432"/>
    <lineage>
        <taxon>Bacteria</taxon>
        <taxon>Pseudomonadati</taxon>
        <taxon>Pseudomonadota</taxon>
        <taxon>Gammaproteobacteria</taxon>
        <taxon>Pseudomonadales</taxon>
        <taxon>Pseudomonadaceae</taxon>
        <taxon>Thiopseudomonas</taxon>
    </lineage>
</organism>
<comment type="caution">
    <text evidence="2">The sequence shown here is derived from an EMBL/GenBank/DDBJ whole genome shotgun (WGS) entry which is preliminary data.</text>
</comment>
<dbReference type="RefSeq" id="WP_101495730.1">
    <property type="nucleotide sequence ID" value="NZ_LNJZ01000002.1"/>
</dbReference>
<proteinExistence type="predicted"/>
<keyword evidence="3" id="KW-1185">Reference proteome</keyword>
<dbReference type="AlphaFoldDB" id="A0A4R6TXT1"/>